<dbReference type="PANTHER" id="PTHR45096:SF1">
    <property type="entry name" value="PROTEIN NEDD1"/>
    <property type="match status" value="1"/>
</dbReference>
<dbReference type="PANTHER" id="PTHR45096">
    <property type="entry name" value="PROTEIN NEDD1"/>
    <property type="match status" value="1"/>
</dbReference>
<gene>
    <name evidence="1" type="ORF">C3L33_13251</name>
</gene>
<sequence>MGVAYSAASAEAEAARMAVFWALEDQWSKTNQSAHELAACAFSMDFKGLLSDEELPELVAKAISEESLLVLFWIKKLYTLTAGVGDTFCVPYEPPFSSLAYYRDDGLILAAGTSSGQVVFYDVRGKPQPLTVLYAFGNSEVNLLPSIPKSIFGEMIIEMLPEDPAFTVFIPSERAFESNLRSEHVDLWKGKFVVYIMDAEFGESVQTDDNEED</sequence>
<dbReference type="AlphaFoldDB" id="A0A6A4LFE6"/>
<dbReference type="GO" id="GO:0010968">
    <property type="term" value="P:regulation of microtubule nucleation"/>
    <property type="evidence" value="ECO:0007669"/>
    <property type="project" value="InterPro"/>
</dbReference>
<reference evidence="1 2" key="1">
    <citation type="journal article" date="2019" name="Genome Biol. Evol.">
        <title>The Rhododendron genome and chromosomal organization provide insight into shared whole-genome duplications across the heath family (Ericaceae).</title>
        <authorList>
            <person name="Soza V.L."/>
            <person name="Lindsley D."/>
            <person name="Waalkes A."/>
            <person name="Ramage E."/>
            <person name="Patwardhan R.P."/>
            <person name="Burton J.N."/>
            <person name="Adey A."/>
            <person name="Kumar A."/>
            <person name="Qiu R."/>
            <person name="Shendure J."/>
            <person name="Hall B."/>
        </authorList>
    </citation>
    <scope>NUCLEOTIDE SEQUENCE [LARGE SCALE GENOMIC DNA]</scope>
    <source>
        <strain evidence="1">RSF 1966-606</strain>
    </source>
</reference>
<dbReference type="GO" id="GO:0000919">
    <property type="term" value="P:cell plate assembly"/>
    <property type="evidence" value="ECO:0007669"/>
    <property type="project" value="TreeGrafter"/>
</dbReference>
<dbReference type="GO" id="GO:0032467">
    <property type="term" value="P:positive regulation of cytokinesis"/>
    <property type="evidence" value="ECO:0007669"/>
    <property type="project" value="TreeGrafter"/>
</dbReference>
<dbReference type="GO" id="GO:2000694">
    <property type="term" value="P:regulation of phragmoplast microtubule organization"/>
    <property type="evidence" value="ECO:0007669"/>
    <property type="project" value="TreeGrafter"/>
</dbReference>
<dbReference type="GO" id="GO:0060236">
    <property type="term" value="P:regulation of mitotic spindle organization"/>
    <property type="evidence" value="ECO:0007669"/>
    <property type="project" value="TreeGrafter"/>
</dbReference>
<dbReference type="GO" id="GO:0005828">
    <property type="term" value="C:kinetochore microtubule"/>
    <property type="evidence" value="ECO:0007669"/>
    <property type="project" value="TreeGrafter"/>
</dbReference>
<accession>A0A6A4LFE6</accession>
<dbReference type="EMBL" id="QEFC01002095">
    <property type="protein sequence ID" value="KAE9454791.1"/>
    <property type="molecule type" value="Genomic_DNA"/>
</dbReference>
<organism evidence="1 2">
    <name type="scientific">Rhododendron williamsianum</name>
    <dbReference type="NCBI Taxonomy" id="262921"/>
    <lineage>
        <taxon>Eukaryota</taxon>
        <taxon>Viridiplantae</taxon>
        <taxon>Streptophyta</taxon>
        <taxon>Embryophyta</taxon>
        <taxon>Tracheophyta</taxon>
        <taxon>Spermatophyta</taxon>
        <taxon>Magnoliopsida</taxon>
        <taxon>eudicotyledons</taxon>
        <taxon>Gunneridae</taxon>
        <taxon>Pentapetalae</taxon>
        <taxon>asterids</taxon>
        <taxon>Ericales</taxon>
        <taxon>Ericaceae</taxon>
        <taxon>Ericoideae</taxon>
        <taxon>Rhodoreae</taxon>
        <taxon>Rhododendron</taxon>
    </lineage>
</organism>
<dbReference type="InterPro" id="IPR044621">
    <property type="entry name" value="NEDD1"/>
</dbReference>
<dbReference type="Proteomes" id="UP000428333">
    <property type="component" value="Linkage Group LG08"/>
</dbReference>
<dbReference type="OrthoDB" id="1996344at2759"/>
<protein>
    <submittedName>
        <fullName evidence="1">Uncharacterized protein</fullName>
    </submittedName>
</protein>
<evidence type="ECO:0000313" key="2">
    <source>
        <dbReference type="Proteomes" id="UP000428333"/>
    </source>
</evidence>
<comment type="caution">
    <text evidence="1">The sequence shown here is derived from an EMBL/GenBank/DDBJ whole genome shotgun (WGS) entry which is preliminary data.</text>
</comment>
<name>A0A6A4LFE6_9ERIC</name>
<keyword evidence="2" id="KW-1185">Reference proteome</keyword>
<dbReference type="GO" id="GO:0140496">
    <property type="term" value="F:gamma-tubulin complex binding"/>
    <property type="evidence" value="ECO:0007669"/>
    <property type="project" value="InterPro"/>
</dbReference>
<evidence type="ECO:0000313" key="1">
    <source>
        <dbReference type="EMBL" id="KAE9454791.1"/>
    </source>
</evidence>
<feature type="non-terminal residue" evidence="1">
    <location>
        <position position="1"/>
    </location>
</feature>
<proteinExistence type="predicted"/>